<keyword evidence="3 6" id="KW-0812">Transmembrane</keyword>
<reference evidence="7" key="1">
    <citation type="journal article" date="2015" name="Nat. Genet.">
        <title>The pineapple genome and the evolution of CAM photosynthesis.</title>
        <authorList>
            <person name="Ming R."/>
            <person name="VanBuren R."/>
            <person name="Wai C.M."/>
            <person name="Tang H."/>
            <person name="Schatz M.C."/>
            <person name="Bowers J.E."/>
            <person name="Lyons E."/>
            <person name="Wang M.L."/>
            <person name="Chen J."/>
            <person name="Biggers E."/>
            <person name="Zhang J."/>
            <person name="Huang L."/>
            <person name="Zhang L."/>
            <person name="Miao W."/>
            <person name="Zhang J."/>
            <person name="Ye Z."/>
            <person name="Miao C."/>
            <person name="Lin Z."/>
            <person name="Wang H."/>
            <person name="Zhou H."/>
            <person name="Yim W.C."/>
            <person name="Priest H.D."/>
            <person name="Zheng C."/>
            <person name="Woodhouse M."/>
            <person name="Edger P.P."/>
            <person name="Guyot R."/>
            <person name="Guo H.B."/>
            <person name="Guo H."/>
            <person name="Zheng G."/>
            <person name="Singh R."/>
            <person name="Sharma A."/>
            <person name="Min X."/>
            <person name="Zheng Y."/>
            <person name="Lee H."/>
            <person name="Gurtowski J."/>
            <person name="Sedlazeck F.J."/>
            <person name="Harkess A."/>
            <person name="McKain M.R."/>
            <person name="Liao Z."/>
            <person name="Fang J."/>
            <person name="Liu J."/>
            <person name="Zhang X."/>
            <person name="Zhang Q."/>
            <person name="Hu W."/>
            <person name="Qin Y."/>
            <person name="Wang K."/>
            <person name="Chen L.Y."/>
            <person name="Shirley N."/>
            <person name="Lin Y.R."/>
            <person name="Liu L.Y."/>
            <person name="Hernandez A.G."/>
            <person name="Wright C.L."/>
            <person name="Bulone V."/>
            <person name="Tuskan G.A."/>
            <person name="Heath K."/>
            <person name="Zee F."/>
            <person name="Moore P.H."/>
            <person name="Sunkar R."/>
            <person name="Leebens-Mack J.H."/>
            <person name="Mockler T."/>
            <person name="Bennetzen J.L."/>
            <person name="Freeling M."/>
            <person name="Sankoff D."/>
            <person name="Paterson A.H."/>
            <person name="Zhu X."/>
            <person name="Yang X."/>
            <person name="Smith J.A."/>
            <person name="Cushman J.C."/>
            <person name="Paull R.E."/>
            <person name="Yu Q."/>
        </authorList>
    </citation>
    <scope>NUCLEOTIDE SEQUENCE [LARGE SCALE GENOMIC DNA]</scope>
    <source>
        <strain evidence="7">cv. F153</strain>
    </source>
</reference>
<gene>
    <name evidence="8" type="primary">LOC109705183</name>
</gene>
<dbReference type="InterPro" id="IPR007749">
    <property type="entry name" value="DUF677"/>
</dbReference>
<evidence type="ECO:0000313" key="8">
    <source>
        <dbReference type="RefSeq" id="XP_020081516.1"/>
    </source>
</evidence>
<organism evidence="7 8">
    <name type="scientific">Ananas comosus</name>
    <name type="common">Pineapple</name>
    <name type="synonym">Ananas ananas</name>
    <dbReference type="NCBI Taxonomy" id="4615"/>
    <lineage>
        <taxon>Eukaryota</taxon>
        <taxon>Viridiplantae</taxon>
        <taxon>Streptophyta</taxon>
        <taxon>Embryophyta</taxon>
        <taxon>Tracheophyta</taxon>
        <taxon>Spermatophyta</taxon>
        <taxon>Magnoliopsida</taxon>
        <taxon>Liliopsida</taxon>
        <taxon>Poales</taxon>
        <taxon>Bromeliaceae</taxon>
        <taxon>Bromelioideae</taxon>
        <taxon>Ananas</taxon>
    </lineage>
</organism>
<evidence type="ECO:0000256" key="4">
    <source>
        <dbReference type="ARBA" id="ARBA00022989"/>
    </source>
</evidence>
<comment type="subcellular location">
    <subcellularLocation>
        <location evidence="1">Membrane</location>
    </subcellularLocation>
</comment>
<sequence length="349" mass="38199">MGSVTSRVQTPTVSGITVDNATNSHYRSQLTLLLADITRTLASELTAVRPPAHPDPDRDSFPLTIFPPAFEPKTGMLSNIKVVIFATDHLRCTLTALNLLADLQQCVVGRWRSNLAAVRSQVQSGAKSKKNKHNNNLDSERKLIAELLGRLFDDMHADDLRAVGEQQSSLLRELRKVKSELEEKLTSHNKRRGRCNSLYKMAFFAVLAGSVALAAAAAPAWAMTVATVVSTAMKAAEPWFDALWDDRKAALEGEKDVIKVMVRDVSAQLRELDRVRARANELKGEVGSLIGRGGNAGSFFFGLKMKEEYALAFEEVDKGIEALGETADGIQGDMKKAAADFVRMIADET</sequence>
<evidence type="ECO:0000256" key="2">
    <source>
        <dbReference type="ARBA" id="ARBA00009074"/>
    </source>
</evidence>
<feature type="transmembrane region" description="Helical" evidence="6">
    <location>
        <begin position="198"/>
        <end position="222"/>
    </location>
</feature>
<evidence type="ECO:0000256" key="6">
    <source>
        <dbReference type="SAM" id="Phobius"/>
    </source>
</evidence>
<dbReference type="RefSeq" id="XP_020081516.1">
    <property type="nucleotide sequence ID" value="XM_020225927.1"/>
</dbReference>
<evidence type="ECO:0000256" key="1">
    <source>
        <dbReference type="ARBA" id="ARBA00004370"/>
    </source>
</evidence>
<dbReference type="Proteomes" id="UP000515123">
    <property type="component" value="Unplaced"/>
</dbReference>
<dbReference type="Pfam" id="PF05055">
    <property type="entry name" value="DUF677"/>
    <property type="match status" value="1"/>
</dbReference>
<evidence type="ECO:0000256" key="3">
    <source>
        <dbReference type="ARBA" id="ARBA00022692"/>
    </source>
</evidence>
<comment type="similarity">
    <text evidence="2">Belongs to the UPF0496 family.</text>
</comment>
<keyword evidence="5 6" id="KW-0472">Membrane</keyword>
<reference evidence="8" key="2">
    <citation type="submission" date="2025-08" db="UniProtKB">
        <authorList>
            <consortium name="RefSeq"/>
        </authorList>
    </citation>
    <scope>IDENTIFICATION</scope>
    <source>
        <tissue evidence="8">Leaf</tissue>
    </source>
</reference>
<keyword evidence="4 6" id="KW-1133">Transmembrane helix</keyword>
<evidence type="ECO:0000313" key="7">
    <source>
        <dbReference type="Proteomes" id="UP000515123"/>
    </source>
</evidence>
<evidence type="ECO:0000256" key="5">
    <source>
        <dbReference type="ARBA" id="ARBA00023136"/>
    </source>
</evidence>
<protein>
    <submittedName>
        <fullName evidence="8">UPF0496 protein At5g66675-like</fullName>
    </submittedName>
</protein>
<dbReference type="GeneID" id="109705183"/>
<name>A0A6P5EDT8_ANACO</name>
<dbReference type="AlphaFoldDB" id="A0A6P5EDT8"/>
<accession>A0A6P5EDT8</accession>
<proteinExistence type="inferred from homology"/>
<keyword evidence="7" id="KW-1185">Reference proteome</keyword>
<dbReference type="GO" id="GO:0016020">
    <property type="term" value="C:membrane"/>
    <property type="evidence" value="ECO:0007669"/>
    <property type="project" value="UniProtKB-SubCell"/>
</dbReference>